<gene>
    <name evidence="2" type="ORF">ENM42_00115</name>
</gene>
<keyword evidence="1" id="KW-0812">Transmembrane</keyword>
<proteinExistence type="predicted"/>
<keyword evidence="1" id="KW-0472">Membrane</keyword>
<feature type="transmembrane region" description="Helical" evidence="1">
    <location>
        <begin position="102"/>
        <end position="120"/>
    </location>
</feature>
<feature type="transmembrane region" description="Helical" evidence="1">
    <location>
        <begin position="140"/>
        <end position="161"/>
    </location>
</feature>
<organism evidence="2">
    <name type="scientific">Caldiarchaeum subterraneum</name>
    <dbReference type="NCBI Taxonomy" id="311458"/>
    <lineage>
        <taxon>Archaea</taxon>
        <taxon>Nitrososphaerota</taxon>
        <taxon>Candidatus Caldarchaeales</taxon>
        <taxon>Candidatus Caldarchaeaceae</taxon>
        <taxon>Candidatus Caldarchaeum</taxon>
    </lineage>
</organism>
<feature type="transmembrane region" description="Helical" evidence="1">
    <location>
        <begin position="38"/>
        <end position="60"/>
    </location>
</feature>
<name>A0A7C5U5T4_CALS0</name>
<keyword evidence="1" id="KW-1133">Transmembrane helix</keyword>
<dbReference type="AlphaFoldDB" id="A0A7C5U5T4"/>
<dbReference type="EMBL" id="DRXS01000007">
    <property type="protein sequence ID" value="HHR40213.1"/>
    <property type="molecule type" value="Genomic_DNA"/>
</dbReference>
<evidence type="ECO:0000313" key="2">
    <source>
        <dbReference type="EMBL" id="HHR40213.1"/>
    </source>
</evidence>
<reference evidence="2" key="1">
    <citation type="journal article" date="2020" name="mSystems">
        <title>Genome- and Community-Level Interaction Insights into Carbon Utilization and Element Cycling Functions of Hydrothermarchaeota in Hydrothermal Sediment.</title>
        <authorList>
            <person name="Zhou Z."/>
            <person name="Liu Y."/>
            <person name="Xu W."/>
            <person name="Pan J."/>
            <person name="Luo Z.H."/>
            <person name="Li M."/>
        </authorList>
    </citation>
    <scope>NUCLEOTIDE SEQUENCE [LARGE SCALE GENOMIC DNA]</scope>
    <source>
        <strain evidence="2">SpSt-1084</strain>
    </source>
</reference>
<sequence>MRGLAATLTGLCMLIAFGGVLARDILFSLPTLEFQSAILAVILSSLSTSLTPLSSAFGAFTYVPPSQTPVQLGIWPLIAWIAVGVMVGLLTQKPSESVIPSLLTPTITYISVVGLAGYVLPRIPSAINWEIYLTKLAQQIILEGPLDFAFLFAVPITFSLITASMAELASPKPVVTTVSRRRRFLHWPEEE</sequence>
<comment type="caution">
    <text evidence="2">The sequence shown here is derived from an EMBL/GenBank/DDBJ whole genome shotgun (WGS) entry which is preliminary data.</text>
</comment>
<accession>A0A7C5U5T4</accession>
<feature type="transmembrane region" description="Helical" evidence="1">
    <location>
        <begin position="72"/>
        <end position="90"/>
    </location>
</feature>
<protein>
    <submittedName>
        <fullName evidence="2">Uncharacterized protein</fullName>
    </submittedName>
</protein>
<evidence type="ECO:0000256" key="1">
    <source>
        <dbReference type="SAM" id="Phobius"/>
    </source>
</evidence>